<proteinExistence type="predicted"/>
<organism evidence="3 4">
    <name type="scientific">Fibrobacter intestinalis</name>
    <dbReference type="NCBI Taxonomy" id="28122"/>
    <lineage>
        <taxon>Bacteria</taxon>
        <taxon>Pseudomonadati</taxon>
        <taxon>Fibrobacterota</taxon>
        <taxon>Fibrobacteria</taxon>
        <taxon>Fibrobacterales</taxon>
        <taxon>Fibrobacteraceae</taxon>
        <taxon>Fibrobacter</taxon>
    </lineage>
</organism>
<evidence type="ECO:0000313" key="4">
    <source>
        <dbReference type="Proteomes" id="UP000184275"/>
    </source>
</evidence>
<dbReference type="RefSeq" id="WP_073303205.1">
    <property type="nucleotide sequence ID" value="NZ_FRAW01000007.1"/>
</dbReference>
<dbReference type="Gene3D" id="3.30.750.24">
    <property type="entry name" value="STAS domain"/>
    <property type="match status" value="1"/>
</dbReference>
<keyword evidence="1" id="KW-0472">Membrane</keyword>
<feature type="transmembrane region" description="Helical" evidence="1">
    <location>
        <begin position="183"/>
        <end position="203"/>
    </location>
</feature>
<dbReference type="SUPFAM" id="SSF52091">
    <property type="entry name" value="SpoIIaa-like"/>
    <property type="match status" value="1"/>
</dbReference>
<protein>
    <submittedName>
        <fullName evidence="3">Anti-anti-sigma factor</fullName>
    </submittedName>
</protein>
<dbReference type="InterPro" id="IPR002645">
    <property type="entry name" value="STAS_dom"/>
</dbReference>
<dbReference type="Proteomes" id="UP000184275">
    <property type="component" value="Unassembled WGS sequence"/>
</dbReference>
<evidence type="ECO:0000256" key="1">
    <source>
        <dbReference type="SAM" id="Phobius"/>
    </source>
</evidence>
<accession>A0A1M6SSK9</accession>
<dbReference type="EMBL" id="FRAW01000007">
    <property type="protein sequence ID" value="SHK47646.1"/>
    <property type="molecule type" value="Genomic_DNA"/>
</dbReference>
<reference evidence="4" key="1">
    <citation type="submission" date="2016-11" db="EMBL/GenBank/DDBJ databases">
        <authorList>
            <person name="Varghese N."/>
            <person name="Submissions S."/>
        </authorList>
    </citation>
    <scope>NUCLEOTIDE SEQUENCE [LARGE SCALE GENOMIC DNA]</scope>
    <source>
        <strain evidence="4">UWOS</strain>
    </source>
</reference>
<dbReference type="CDD" id="cd07043">
    <property type="entry name" value="STAS_anti-anti-sigma_factors"/>
    <property type="match status" value="1"/>
</dbReference>
<evidence type="ECO:0000259" key="2">
    <source>
        <dbReference type="Pfam" id="PF01740"/>
    </source>
</evidence>
<dbReference type="Pfam" id="PF01740">
    <property type="entry name" value="STAS"/>
    <property type="match status" value="1"/>
</dbReference>
<dbReference type="InterPro" id="IPR036513">
    <property type="entry name" value="STAS_dom_sf"/>
</dbReference>
<keyword evidence="1" id="KW-1133">Transmembrane helix</keyword>
<feature type="domain" description="STAS" evidence="2">
    <location>
        <begin position="22"/>
        <end position="108"/>
    </location>
</feature>
<keyword evidence="4" id="KW-1185">Reference proteome</keyword>
<gene>
    <name evidence="3" type="ORF">SAMN05720469_10742</name>
</gene>
<sequence length="204" mass="22779">MSELNNYRAAGLFDLLSAPVTPIGAFDAEQFKKDVEPLLEKGSVFIAVDLSGLDFLYSDACSAFNIVRQEFAKKNGVFAVLTDHDIVEDCLRKAGLDKTLTIFRKEADMMAFSMKEDMLKNEEGEVKMAAEVKSENRRPSGSMHSVRRRVTGRFTKSFNAIHKDTTIKGMDNPFKEEKRGSSVWTWTLLGIAAVAAVVVYIVLR</sequence>
<name>A0A1M6SSK9_9BACT</name>
<dbReference type="AlphaFoldDB" id="A0A1M6SSK9"/>
<keyword evidence="1" id="KW-0812">Transmembrane</keyword>
<evidence type="ECO:0000313" key="3">
    <source>
        <dbReference type="EMBL" id="SHK47646.1"/>
    </source>
</evidence>